<organism evidence="2 3">
    <name type="scientific">Vitis vinifera</name>
    <name type="common">Grape</name>
    <dbReference type="NCBI Taxonomy" id="29760"/>
    <lineage>
        <taxon>Eukaryota</taxon>
        <taxon>Viridiplantae</taxon>
        <taxon>Streptophyta</taxon>
        <taxon>Embryophyta</taxon>
        <taxon>Tracheophyta</taxon>
        <taxon>Spermatophyta</taxon>
        <taxon>Magnoliopsida</taxon>
        <taxon>eudicotyledons</taxon>
        <taxon>Gunneridae</taxon>
        <taxon>Pentapetalae</taxon>
        <taxon>rosids</taxon>
        <taxon>Vitales</taxon>
        <taxon>Vitaceae</taxon>
        <taxon>Viteae</taxon>
        <taxon>Vitis</taxon>
    </lineage>
</organism>
<dbReference type="Proteomes" id="UP000288805">
    <property type="component" value="Unassembled WGS sequence"/>
</dbReference>
<feature type="region of interest" description="Disordered" evidence="1">
    <location>
        <begin position="253"/>
        <end position="272"/>
    </location>
</feature>
<dbReference type="AlphaFoldDB" id="A0A438K1M4"/>
<accession>A0A438K1M4</accession>
<reference evidence="2 3" key="1">
    <citation type="journal article" date="2018" name="PLoS Genet.">
        <title>Population sequencing reveals clonal diversity and ancestral inbreeding in the grapevine cultivar Chardonnay.</title>
        <authorList>
            <person name="Roach M.J."/>
            <person name="Johnson D.L."/>
            <person name="Bohlmann J."/>
            <person name="van Vuuren H.J."/>
            <person name="Jones S.J."/>
            <person name="Pretorius I.S."/>
            <person name="Schmidt S.A."/>
            <person name="Borneman A.R."/>
        </authorList>
    </citation>
    <scope>NUCLEOTIDE SEQUENCE [LARGE SCALE GENOMIC DNA]</scope>
    <source>
        <strain evidence="3">cv. Chardonnay</strain>
        <tissue evidence="2">Leaf</tissue>
    </source>
</reference>
<dbReference type="EMBL" id="QGNW01000019">
    <property type="protein sequence ID" value="RVX15110.1"/>
    <property type="molecule type" value="Genomic_DNA"/>
</dbReference>
<feature type="region of interest" description="Disordered" evidence="1">
    <location>
        <begin position="65"/>
        <end position="88"/>
    </location>
</feature>
<protein>
    <submittedName>
        <fullName evidence="2">Uncharacterized protein</fullName>
    </submittedName>
</protein>
<name>A0A438K1M4_VITVI</name>
<sequence>MRKIPSTDPPTSSVPAKAIVHQNHHNPISLFCLVSVIHYASSSACPMLHYCDIVIQIPTPNHLGSMEDPATLQDSRHRRPSVPTHSGNADEFQRMYAEVQLKSMGGLQHEILQRVLLYYSRWSGAYGKTCVWWFGTKPRLAIADPESIKEGPPLGRHVADCLDLAKHPSTGHVASFCLCPDVFHQLGTSSPDPIVNGQLPYTLPRLHDAFQIGYLTVFRGQSFFLSPKARLMGHPHVFSSDLPRFALRRLQSKVTSETPGRPTNNLYKPLKE</sequence>
<evidence type="ECO:0000313" key="3">
    <source>
        <dbReference type="Proteomes" id="UP000288805"/>
    </source>
</evidence>
<proteinExistence type="predicted"/>
<evidence type="ECO:0000313" key="2">
    <source>
        <dbReference type="EMBL" id="RVX15110.1"/>
    </source>
</evidence>
<feature type="compositionally biased region" description="Polar residues" evidence="1">
    <location>
        <begin position="253"/>
        <end position="266"/>
    </location>
</feature>
<evidence type="ECO:0000256" key="1">
    <source>
        <dbReference type="SAM" id="MobiDB-lite"/>
    </source>
</evidence>
<gene>
    <name evidence="2" type="ORF">CK203_007883</name>
</gene>
<comment type="caution">
    <text evidence="2">The sequence shown here is derived from an EMBL/GenBank/DDBJ whole genome shotgun (WGS) entry which is preliminary data.</text>
</comment>